<dbReference type="OrthoDB" id="10493524at2759"/>
<organism evidence="1 2">
    <name type="scientific">Parasponia andersonii</name>
    <name type="common">Sponia andersonii</name>
    <dbReference type="NCBI Taxonomy" id="3476"/>
    <lineage>
        <taxon>Eukaryota</taxon>
        <taxon>Viridiplantae</taxon>
        <taxon>Streptophyta</taxon>
        <taxon>Embryophyta</taxon>
        <taxon>Tracheophyta</taxon>
        <taxon>Spermatophyta</taxon>
        <taxon>Magnoliopsida</taxon>
        <taxon>eudicotyledons</taxon>
        <taxon>Gunneridae</taxon>
        <taxon>Pentapetalae</taxon>
        <taxon>rosids</taxon>
        <taxon>fabids</taxon>
        <taxon>Rosales</taxon>
        <taxon>Cannabaceae</taxon>
        <taxon>Parasponia</taxon>
    </lineage>
</organism>
<dbReference type="EMBL" id="JXTB01000454">
    <property type="protein sequence ID" value="PON39861.1"/>
    <property type="molecule type" value="Genomic_DNA"/>
</dbReference>
<reference evidence="2" key="1">
    <citation type="submission" date="2016-06" db="EMBL/GenBank/DDBJ databases">
        <title>Parallel loss of symbiosis genes in relatives of nitrogen-fixing non-legume Parasponia.</title>
        <authorList>
            <person name="Van Velzen R."/>
            <person name="Holmer R."/>
            <person name="Bu F."/>
            <person name="Rutten L."/>
            <person name="Van Zeijl A."/>
            <person name="Liu W."/>
            <person name="Santuari L."/>
            <person name="Cao Q."/>
            <person name="Sharma T."/>
            <person name="Shen D."/>
            <person name="Roswanjaya Y."/>
            <person name="Wardhani T."/>
            <person name="Kalhor M.S."/>
            <person name="Jansen J."/>
            <person name="Van den Hoogen J."/>
            <person name="Gungor B."/>
            <person name="Hartog M."/>
            <person name="Hontelez J."/>
            <person name="Verver J."/>
            <person name="Yang W.-C."/>
            <person name="Schijlen E."/>
            <person name="Repin R."/>
            <person name="Schilthuizen M."/>
            <person name="Schranz E."/>
            <person name="Heidstra R."/>
            <person name="Miyata K."/>
            <person name="Fedorova E."/>
            <person name="Kohlen W."/>
            <person name="Bisseling T."/>
            <person name="Smit S."/>
            <person name="Geurts R."/>
        </authorList>
    </citation>
    <scope>NUCLEOTIDE SEQUENCE [LARGE SCALE GENOMIC DNA]</scope>
    <source>
        <strain evidence="2">cv. WU1-14</strain>
    </source>
</reference>
<accession>A0A2P5ATN8</accession>
<keyword evidence="2" id="KW-1185">Reference proteome</keyword>
<evidence type="ECO:0000313" key="1">
    <source>
        <dbReference type="EMBL" id="PON39861.1"/>
    </source>
</evidence>
<sequence length="62" mass="7033">MEFQVRSEYSMRPFGTESSKFQINEKAKETLPTPLEQITPNLLVDSSNTFGADHSRGLVRES</sequence>
<dbReference type="Proteomes" id="UP000237105">
    <property type="component" value="Unassembled WGS sequence"/>
</dbReference>
<proteinExistence type="predicted"/>
<dbReference type="AlphaFoldDB" id="A0A2P5ATN8"/>
<protein>
    <submittedName>
        <fullName evidence="1">Uncharacterized protein</fullName>
    </submittedName>
</protein>
<name>A0A2P5ATN8_PARAD</name>
<gene>
    <name evidence="1" type="ORF">PanWU01x14_302120</name>
</gene>
<evidence type="ECO:0000313" key="2">
    <source>
        <dbReference type="Proteomes" id="UP000237105"/>
    </source>
</evidence>
<feature type="non-terminal residue" evidence="1">
    <location>
        <position position="62"/>
    </location>
</feature>
<comment type="caution">
    <text evidence="1">The sequence shown here is derived from an EMBL/GenBank/DDBJ whole genome shotgun (WGS) entry which is preliminary data.</text>
</comment>